<evidence type="ECO:0008006" key="4">
    <source>
        <dbReference type="Google" id="ProtNLM"/>
    </source>
</evidence>
<dbReference type="AlphaFoldDB" id="A0A225UTU8"/>
<dbReference type="OrthoDB" id="129087at2759"/>
<comment type="caution">
    <text evidence="2">The sequence shown here is derived from an EMBL/GenBank/DDBJ whole genome shotgun (WGS) entry which is preliminary data.</text>
</comment>
<dbReference type="EMBL" id="NBNE01011477">
    <property type="protein sequence ID" value="OWY96564.1"/>
    <property type="molecule type" value="Genomic_DNA"/>
</dbReference>
<proteinExistence type="predicted"/>
<protein>
    <recommendedName>
        <fullName evidence="4">PiggyBac transposable element-derived protein domain-containing protein</fullName>
    </recommendedName>
</protein>
<feature type="compositionally biased region" description="Acidic residues" evidence="1">
    <location>
        <begin position="1"/>
        <end position="19"/>
    </location>
</feature>
<evidence type="ECO:0000313" key="3">
    <source>
        <dbReference type="Proteomes" id="UP000198211"/>
    </source>
</evidence>
<keyword evidence="3" id="KW-1185">Reference proteome</keyword>
<evidence type="ECO:0000313" key="2">
    <source>
        <dbReference type="EMBL" id="OWY96564.1"/>
    </source>
</evidence>
<accession>A0A225UTU8</accession>
<dbReference type="PANTHER" id="PTHR46599:SF3">
    <property type="entry name" value="PIGGYBAC TRANSPOSABLE ELEMENT-DERIVED PROTEIN 4"/>
    <property type="match status" value="1"/>
</dbReference>
<name>A0A225UTU8_9STRA</name>
<dbReference type="PANTHER" id="PTHR46599">
    <property type="entry name" value="PIGGYBAC TRANSPOSABLE ELEMENT-DERIVED PROTEIN 4"/>
    <property type="match status" value="1"/>
</dbReference>
<dbReference type="Proteomes" id="UP000198211">
    <property type="component" value="Unassembled WGS sequence"/>
</dbReference>
<gene>
    <name evidence="2" type="ORF">PHMEG_00033141</name>
</gene>
<dbReference type="STRING" id="4795.A0A225UTU8"/>
<feature type="region of interest" description="Disordered" evidence="1">
    <location>
        <begin position="1"/>
        <end position="31"/>
    </location>
</feature>
<organism evidence="2 3">
    <name type="scientific">Phytophthora megakarya</name>
    <dbReference type="NCBI Taxonomy" id="4795"/>
    <lineage>
        <taxon>Eukaryota</taxon>
        <taxon>Sar</taxon>
        <taxon>Stramenopiles</taxon>
        <taxon>Oomycota</taxon>
        <taxon>Peronosporomycetes</taxon>
        <taxon>Peronosporales</taxon>
        <taxon>Peronosporaceae</taxon>
        <taxon>Phytophthora</taxon>
    </lineage>
</organism>
<sequence length="157" mass="17715">MSQEGEDDDSDPSDNDDFEFPVPADSEQLDELAEGGWETYDEHRSSGVLVDPAPLYTGTSGPTRPTLACAENPLAILYLFLPNKLWRKVAAESNAFREENINEVAEKMRERAQAQRSPHELVRFIGLLIARTLEPRRECLVRHWITKTKDALLSDSS</sequence>
<reference evidence="3" key="1">
    <citation type="submission" date="2017-03" db="EMBL/GenBank/DDBJ databases">
        <title>Phytopthora megakarya and P. palmivora, two closely related causual agents of cacao black pod achieved similar genome size and gene model numbers by different mechanisms.</title>
        <authorList>
            <person name="Ali S."/>
            <person name="Shao J."/>
            <person name="Larry D.J."/>
            <person name="Kronmiller B."/>
            <person name="Shen D."/>
            <person name="Strem M.D."/>
            <person name="Melnick R.L."/>
            <person name="Guiltinan M.J."/>
            <person name="Tyler B.M."/>
            <person name="Meinhardt L.W."/>
            <person name="Bailey B.A."/>
        </authorList>
    </citation>
    <scope>NUCLEOTIDE SEQUENCE [LARGE SCALE GENOMIC DNA]</scope>
    <source>
        <strain evidence="3">zdho120</strain>
    </source>
</reference>
<evidence type="ECO:0000256" key="1">
    <source>
        <dbReference type="SAM" id="MobiDB-lite"/>
    </source>
</evidence>